<protein>
    <submittedName>
        <fullName evidence="2">Uncharacterized protein</fullName>
    </submittedName>
</protein>
<keyword evidence="3" id="KW-1185">Reference proteome</keyword>
<proteinExistence type="predicted"/>
<evidence type="ECO:0000256" key="1">
    <source>
        <dbReference type="SAM" id="MobiDB-lite"/>
    </source>
</evidence>
<gene>
    <name evidence="2" type="ORF">CEXT_687801</name>
</gene>
<feature type="region of interest" description="Disordered" evidence="1">
    <location>
        <begin position="41"/>
        <end position="68"/>
    </location>
</feature>
<evidence type="ECO:0000313" key="2">
    <source>
        <dbReference type="EMBL" id="GIY11454.1"/>
    </source>
</evidence>
<evidence type="ECO:0000313" key="3">
    <source>
        <dbReference type="Proteomes" id="UP001054945"/>
    </source>
</evidence>
<reference evidence="2 3" key="1">
    <citation type="submission" date="2021-06" db="EMBL/GenBank/DDBJ databases">
        <title>Caerostris extrusa draft genome.</title>
        <authorList>
            <person name="Kono N."/>
            <person name="Arakawa K."/>
        </authorList>
    </citation>
    <scope>NUCLEOTIDE SEQUENCE [LARGE SCALE GENOMIC DNA]</scope>
</reference>
<feature type="compositionally biased region" description="Basic and acidic residues" evidence="1">
    <location>
        <begin position="47"/>
        <end position="64"/>
    </location>
</feature>
<organism evidence="2 3">
    <name type="scientific">Caerostris extrusa</name>
    <name type="common">Bark spider</name>
    <name type="synonym">Caerostris bankana</name>
    <dbReference type="NCBI Taxonomy" id="172846"/>
    <lineage>
        <taxon>Eukaryota</taxon>
        <taxon>Metazoa</taxon>
        <taxon>Ecdysozoa</taxon>
        <taxon>Arthropoda</taxon>
        <taxon>Chelicerata</taxon>
        <taxon>Arachnida</taxon>
        <taxon>Araneae</taxon>
        <taxon>Araneomorphae</taxon>
        <taxon>Entelegynae</taxon>
        <taxon>Araneoidea</taxon>
        <taxon>Araneidae</taxon>
        <taxon>Caerostris</taxon>
    </lineage>
</organism>
<sequence length="104" mass="12248">MKIIKFAQKYINDIPPSLYHIITAKPHSNCALNQMIRKLSRRKHYSSRAENKSPKLNPSKRENRNAISPKLIRRFTRVPYFPREGTLTNHQLLDQPKSNPFFTC</sequence>
<accession>A0AAV4QT49</accession>
<comment type="caution">
    <text evidence="2">The sequence shown here is derived from an EMBL/GenBank/DDBJ whole genome shotgun (WGS) entry which is preliminary data.</text>
</comment>
<dbReference type="EMBL" id="BPLR01006649">
    <property type="protein sequence ID" value="GIY11454.1"/>
    <property type="molecule type" value="Genomic_DNA"/>
</dbReference>
<name>A0AAV4QT49_CAEEX</name>
<dbReference type="Proteomes" id="UP001054945">
    <property type="component" value="Unassembled WGS sequence"/>
</dbReference>
<dbReference type="AlphaFoldDB" id="A0AAV4QT49"/>